<evidence type="ECO:0000313" key="2">
    <source>
        <dbReference type="EMBL" id="AIT13998.1"/>
    </source>
</evidence>
<gene>
    <name evidence="2" type="primary">101</name>
    <name evidence="2" type="ORF">PBI_121Q_101</name>
</gene>
<proteinExistence type="predicted"/>
<feature type="transmembrane region" description="Helical" evidence="1">
    <location>
        <begin position="6"/>
        <end position="31"/>
    </location>
</feature>
<feature type="transmembrane region" description="Helical" evidence="1">
    <location>
        <begin position="43"/>
        <end position="62"/>
    </location>
</feature>
<keyword evidence="1" id="KW-0472">Membrane</keyword>
<organism evidence="2 3">
    <name type="scientific">Escherichia phage 121Q</name>
    <dbReference type="NCBI Taxonomy" id="1555202"/>
    <lineage>
        <taxon>Viruses</taxon>
        <taxon>Duplodnaviria</taxon>
        <taxon>Heunggongvirae</taxon>
        <taxon>Uroviricota</taxon>
        <taxon>Caudoviricetes</taxon>
        <taxon>Asteriusvirus</taxon>
        <taxon>Asteriusvirus av121Q</taxon>
    </lineage>
</organism>
<keyword evidence="1" id="KW-1133">Transmembrane helix</keyword>
<dbReference type="Proteomes" id="UP000029889">
    <property type="component" value="Segment"/>
</dbReference>
<keyword evidence="3" id="KW-1185">Reference proteome</keyword>
<accession>A0A097EX54</accession>
<evidence type="ECO:0000313" key="3">
    <source>
        <dbReference type="Proteomes" id="UP000029889"/>
    </source>
</evidence>
<dbReference type="EMBL" id="KM507819">
    <property type="protein sequence ID" value="AIT13998.1"/>
    <property type="molecule type" value="Genomic_DNA"/>
</dbReference>
<sequence>METIKFMFEVFVAFILCAVSLTIALIPVIVYQVNGGTDPTIDILLRCFGFFIWLAMFMYYMHLED</sequence>
<keyword evidence="1" id="KW-0812">Transmembrane</keyword>
<name>A0A097EX54_9CAUD</name>
<reference evidence="2 3" key="1">
    <citation type="submission" date="2014-09" db="EMBL/GenBank/DDBJ databases">
        <authorList>
            <person name="Lapin J.S."/>
            <person name="Pope W.H."/>
            <person name="Hua J."/>
            <person name="Ford M.E."/>
            <person name="Conway J.F."/>
            <person name="Hatfull G.F."/>
            <person name="Hendrix R.W."/>
        </authorList>
    </citation>
    <scope>NUCLEOTIDE SEQUENCE [LARGE SCALE GENOMIC DNA]</scope>
</reference>
<dbReference type="RefSeq" id="YP_009101695.1">
    <property type="nucleotide sequence ID" value="NC_025447.1"/>
</dbReference>
<dbReference type="KEGG" id="vg:22111141"/>
<evidence type="ECO:0000256" key="1">
    <source>
        <dbReference type="SAM" id="Phobius"/>
    </source>
</evidence>
<protein>
    <submittedName>
        <fullName evidence="2">Uncharacterized protein</fullName>
    </submittedName>
</protein>
<dbReference type="GeneID" id="22111141"/>